<feature type="domain" description="Retroviral polymerase SH3-like" evidence="2">
    <location>
        <begin position="126"/>
        <end position="192"/>
    </location>
</feature>
<reference evidence="3" key="2">
    <citation type="journal article" date="2024" name="Plant">
        <title>Genomic evolution and insights into agronomic trait innovations of Sesamum species.</title>
        <authorList>
            <person name="Miao H."/>
            <person name="Wang L."/>
            <person name="Qu L."/>
            <person name="Liu H."/>
            <person name="Sun Y."/>
            <person name="Le M."/>
            <person name="Wang Q."/>
            <person name="Wei S."/>
            <person name="Zheng Y."/>
            <person name="Lin W."/>
            <person name="Duan Y."/>
            <person name="Cao H."/>
            <person name="Xiong S."/>
            <person name="Wang X."/>
            <person name="Wei L."/>
            <person name="Li C."/>
            <person name="Ma Q."/>
            <person name="Ju M."/>
            <person name="Zhao R."/>
            <person name="Li G."/>
            <person name="Mu C."/>
            <person name="Tian Q."/>
            <person name="Mei H."/>
            <person name="Zhang T."/>
            <person name="Gao T."/>
            <person name="Zhang H."/>
        </authorList>
    </citation>
    <scope>NUCLEOTIDE SEQUENCE</scope>
    <source>
        <strain evidence="3">K16</strain>
    </source>
</reference>
<organism evidence="3 4">
    <name type="scientific">Sesamum angolense</name>
    <dbReference type="NCBI Taxonomy" id="2727404"/>
    <lineage>
        <taxon>Eukaryota</taxon>
        <taxon>Viridiplantae</taxon>
        <taxon>Streptophyta</taxon>
        <taxon>Embryophyta</taxon>
        <taxon>Tracheophyta</taxon>
        <taxon>Spermatophyta</taxon>
        <taxon>Magnoliopsida</taxon>
        <taxon>eudicotyledons</taxon>
        <taxon>Gunneridae</taxon>
        <taxon>Pentapetalae</taxon>
        <taxon>asterids</taxon>
        <taxon>lamiids</taxon>
        <taxon>Lamiales</taxon>
        <taxon>Pedaliaceae</taxon>
        <taxon>Sesamum</taxon>
    </lineage>
</organism>
<proteinExistence type="predicted"/>
<evidence type="ECO:0000313" key="3">
    <source>
        <dbReference type="EMBL" id="KAK4392621.1"/>
    </source>
</evidence>
<evidence type="ECO:0000259" key="1">
    <source>
        <dbReference type="Pfam" id="PF22936"/>
    </source>
</evidence>
<dbReference type="AlphaFoldDB" id="A0AAE1WFX9"/>
<reference evidence="3" key="1">
    <citation type="submission" date="2020-06" db="EMBL/GenBank/DDBJ databases">
        <authorList>
            <person name="Li T."/>
            <person name="Hu X."/>
            <person name="Zhang T."/>
            <person name="Song X."/>
            <person name="Zhang H."/>
            <person name="Dai N."/>
            <person name="Sheng W."/>
            <person name="Hou X."/>
            <person name="Wei L."/>
        </authorList>
    </citation>
    <scope>NUCLEOTIDE SEQUENCE</scope>
    <source>
        <strain evidence="3">K16</strain>
        <tissue evidence="3">Leaf</tissue>
    </source>
</reference>
<dbReference type="Proteomes" id="UP001289374">
    <property type="component" value="Unassembled WGS sequence"/>
</dbReference>
<dbReference type="Pfam" id="PF22936">
    <property type="entry name" value="Pol_BBD"/>
    <property type="match status" value="1"/>
</dbReference>
<keyword evidence="4" id="KW-1185">Reference proteome</keyword>
<dbReference type="EMBL" id="JACGWL010000011">
    <property type="protein sequence ID" value="KAK4392621.1"/>
    <property type="molecule type" value="Genomic_DNA"/>
</dbReference>
<accession>A0AAE1WFX9</accession>
<dbReference type="Pfam" id="PF25597">
    <property type="entry name" value="SH3_retrovirus"/>
    <property type="match status" value="1"/>
</dbReference>
<comment type="caution">
    <text evidence="3">The sequence shown here is derived from an EMBL/GenBank/DDBJ whole genome shotgun (WGS) entry which is preliminary data.</text>
</comment>
<evidence type="ECO:0000259" key="2">
    <source>
        <dbReference type="Pfam" id="PF25597"/>
    </source>
</evidence>
<protein>
    <submittedName>
        <fullName evidence="3">Uncharacterized protein</fullName>
    </submittedName>
</protein>
<name>A0AAE1WFX9_9LAMI</name>
<dbReference type="InterPro" id="IPR054722">
    <property type="entry name" value="PolX-like_BBD"/>
</dbReference>
<gene>
    <name evidence="3" type="ORF">Sango_2039900</name>
</gene>
<dbReference type="InterPro" id="IPR057670">
    <property type="entry name" value="SH3_retrovirus"/>
</dbReference>
<feature type="domain" description="Retrovirus-related Pol polyprotein from transposon TNT 1-94-like beta-barrel" evidence="1">
    <location>
        <begin position="64"/>
        <end position="116"/>
    </location>
</feature>
<sequence length="224" mass="24924">MMKGLLTVIQVTRPEPIETNPKTAEIMQWIEQDQIARGAILSALSNTISDVYYFRLLHYKVFAINGRAISMGNSSTTEVLRIGNVDLKFLLGCVLSLKRVHHLPTVRRNIISGSEIKPQILLSVGCLAKVLVPKHKRKKLDPKTLDAMFLGYVETSYALRFLVIKSEISGIKVNTIVEFNDVVFLEDVFPMKIGIHLSVSLASTPVLENVEKMPNVGLVLVALV</sequence>
<evidence type="ECO:0000313" key="4">
    <source>
        <dbReference type="Proteomes" id="UP001289374"/>
    </source>
</evidence>